<keyword evidence="2" id="KW-1185">Reference proteome</keyword>
<evidence type="ECO:0000313" key="1">
    <source>
        <dbReference type="EMBL" id="KAK7464899.1"/>
    </source>
</evidence>
<dbReference type="SUPFAM" id="SSF52047">
    <property type="entry name" value="RNI-like"/>
    <property type="match status" value="1"/>
</dbReference>
<comment type="caution">
    <text evidence="1">The sequence shown here is derived from an EMBL/GenBank/DDBJ whole genome shotgun (WGS) entry which is preliminary data.</text>
</comment>
<protein>
    <recommendedName>
        <fullName evidence="3">F-box domain-containing protein</fullName>
    </recommendedName>
</protein>
<dbReference type="EMBL" id="JBANRG010000007">
    <property type="protein sequence ID" value="KAK7464899.1"/>
    <property type="molecule type" value="Genomic_DNA"/>
</dbReference>
<name>A0ABR1JRW9_9AGAR</name>
<accession>A0ABR1JRW9</accession>
<proteinExistence type="predicted"/>
<dbReference type="Gene3D" id="3.80.10.10">
    <property type="entry name" value="Ribonuclease Inhibitor"/>
    <property type="match status" value="1"/>
</dbReference>
<dbReference type="Proteomes" id="UP001498398">
    <property type="component" value="Unassembled WGS sequence"/>
</dbReference>
<organism evidence="1 2">
    <name type="scientific">Marasmiellus scandens</name>
    <dbReference type="NCBI Taxonomy" id="2682957"/>
    <lineage>
        <taxon>Eukaryota</taxon>
        <taxon>Fungi</taxon>
        <taxon>Dikarya</taxon>
        <taxon>Basidiomycota</taxon>
        <taxon>Agaricomycotina</taxon>
        <taxon>Agaricomycetes</taxon>
        <taxon>Agaricomycetidae</taxon>
        <taxon>Agaricales</taxon>
        <taxon>Marasmiineae</taxon>
        <taxon>Omphalotaceae</taxon>
        <taxon>Marasmiellus</taxon>
    </lineage>
</organism>
<dbReference type="InterPro" id="IPR032675">
    <property type="entry name" value="LRR_dom_sf"/>
</dbReference>
<gene>
    <name evidence="1" type="ORF">VKT23_006108</name>
</gene>
<sequence length="465" mass="52478">MQSLPFELLQGIGSRVERLNDKKNLRETCSSLGGALQALVLEEVTLNIHKSNLQGLGLLRALADPEKKYSRYIRTLNILSLSPHHFPDSNPNPTWKACASSLQLDLDLVGEWLCDSEPGEGHEVCFRCVKVGTLLRPALESLENVRAVRWHWNLKDGLSTQTLVAESLSTLKHIRDFKFSYFHPGPFDGEPPLCLPDLHNLETLSISVSTGFRRTHLMTEKIIDPLLHHLLSRTERLSSLDLDTGTTHYPHFGLPVSFGIHVPSDISHIGLKGCYWSVSLTEGRWGFSKSLRACTHLTSLDLRVGDLGQSHQSIFNVLHSNQIRLRRIVIDSVTDPFLGYIASYSGLECLSIRFQPIRYPGIVTGMTEAEQFFRVILPLHRDTLVNLEIEPAYESEWCFSESNMDALSRCQQLRNLSVKVRTKGMKDSTIKHLLPFSRAHKPNPVVSVFPAEILIATYRNHSIYC</sequence>
<evidence type="ECO:0008006" key="3">
    <source>
        <dbReference type="Google" id="ProtNLM"/>
    </source>
</evidence>
<reference evidence="1 2" key="1">
    <citation type="submission" date="2024-01" db="EMBL/GenBank/DDBJ databases">
        <title>A draft genome for the cacao thread blight pathogen Marasmiellus scandens.</title>
        <authorList>
            <person name="Baruah I.K."/>
            <person name="Leung J."/>
            <person name="Bukari Y."/>
            <person name="Amoako-Attah I."/>
            <person name="Meinhardt L.W."/>
            <person name="Bailey B.A."/>
            <person name="Cohen S.P."/>
        </authorList>
    </citation>
    <scope>NUCLEOTIDE SEQUENCE [LARGE SCALE GENOMIC DNA]</scope>
    <source>
        <strain evidence="1 2">GH-19</strain>
    </source>
</reference>
<evidence type="ECO:0000313" key="2">
    <source>
        <dbReference type="Proteomes" id="UP001498398"/>
    </source>
</evidence>